<feature type="signal peptide" evidence="2">
    <location>
        <begin position="1"/>
        <end position="18"/>
    </location>
</feature>
<dbReference type="PROSITE" id="PS51257">
    <property type="entry name" value="PROKAR_LIPOPROTEIN"/>
    <property type="match status" value="1"/>
</dbReference>
<feature type="chain" id="PRO_5012441521" description="Lipoprotein" evidence="2">
    <location>
        <begin position="19"/>
        <end position="181"/>
    </location>
</feature>
<evidence type="ECO:0008006" key="5">
    <source>
        <dbReference type="Google" id="ProtNLM"/>
    </source>
</evidence>
<protein>
    <recommendedName>
        <fullName evidence="5">Lipoprotein</fullName>
    </recommendedName>
</protein>
<keyword evidence="2" id="KW-0732">Signal</keyword>
<evidence type="ECO:0000256" key="2">
    <source>
        <dbReference type="SAM" id="SignalP"/>
    </source>
</evidence>
<accession>A0A1Y6CRA4</accession>
<gene>
    <name evidence="3" type="ORF">SAMN06296036_12781</name>
</gene>
<organism evidence="3 4">
    <name type="scientific">Pseudobacteriovorax antillogorgiicola</name>
    <dbReference type="NCBI Taxonomy" id="1513793"/>
    <lineage>
        <taxon>Bacteria</taxon>
        <taxon>Pseudomonadati</taxon>
        <taxon>Bdellovibrionota</taxon>
        <taxon>Oligoflexia</taxon>
        <taxon>Oligoflexales</taxon>
        <taxon>Pseudobacteriovoracaceae</taxon>
        <taxon>Pseudobacteriovorax</taxon>
    </lineage>
</organism>
<dbReference type="Proteomes" id="UP000192907">
    <property type="component" value="Unassembled WGS sequence"/>
</dbReference>
<dbReference type="EMBL" id="FWZT01000027">
    <property type="protein sequence ID" value="SMF73253.1"/>
    <property type="molecule type" value="Genomic_DNA"/>
</dbReference>
<feature type="region of interest" description="Disordered" evidence="1">
    <location>
        <begin position="17"/>
        <end position="48"/>
    </location>
</feature>
<reference evidence="4" key="1">
    <citation type="submission" date="2017-04" db="EMBL/GenBank/DDBJ databases">
        <authorList>
            <person name="Varghese N."/>
            <person name="Submissions S."/>
        </authorList>
    </citation>
    <scope>NUCLEOTIDE SEQUENCE [LARGE SCALE GENOMIC DNA]</scope>
    <source>
        <strain evidence="4">RKEM611</strain>
    </source>
</reference>
<proteinExistence type="predicted"/>
<evidence type="ECO:0000313" key="4">
    <source>
        <dbReference type="Proteomes" id="UP000192907"/>
    </source>
</evidence>
<sequence length="181" mass="19437">MRCKLLSLALVSMTISCAQGPGTPSSTNDEQPGETQEQVPASPTTSNEGLLKADEIEVLLEDQTITDPTIGDEEPTLTMEELLTEEAQKMADAQNGALSNAEIIDLVGRTINLVQAIQERNVAGIIANAQNIADFAAIFKVDFNDVPNIISNINDLVKAIMEGNQADIIDIFVTLLEILIT</sequence>
<dbReference type="AlphaFoldDB" id="A0A1Y6CRA4"/>
<evidence type="ECO:0000256" key="1">
    <source>
        <dbReference type="SAM" id="MobiDB-lite"/>
    </source>
</evidence>
<evidence type="ECO:0000313" key="3">
    <source>
        <dbReference type="EMBL" id="SMF73253.1"/>
    </source>
</evidence>
<dbReference type="RefSeq" id="WP_132324501.1">
    <property type="nucleotide sequence ID" value="NZ_FWZT01000027.1"/>
</dbReference>
<name>A0A1Y6CRA4_9BACT</name>
<keyword evidence="4" id="KW-1185">Reference proteome</keyword>